<dbReference type="SMART" id="SM00365">
    <property type="entry name" value="LRR_SD22"/>
    <property type="match status" value="3"/>
</dbReference>
<feature type="domain" description="Dynein axonemal assembly factor 11-like CS" evidence="10">
    <location>
        <begin position="196"/>
        <end position="317"/>
    </location>
</feature>
<dbReference type="SUPFAM" id="SSF52058">
    <property type="entry name" value="L domain-like"/>
    <property type="match status" value="1"/>
</dbReference>
<keyword evidence="9" id="KW-0175">Coiled coil</keyword>
<organism evidence="11 12">
    <name type="scientific">Plasmodium gonderi</name>
    <dbReference type="NCBI Taxonomy" id="77519"/>
    <lineage>
        <taxon>Eukaryota</taxon>
        <taxon>Sar</taxon>
        <taxon>Alveolata</taxon>
        <taxon>Apicomplexa</taxon>
        <taxon>Aconoidasida</taxon>
        <taxon>Haemosporida</taxon>
        <taxon>Plasmodiidae</taxon>
        <taxon>Plasmodium</taxon>
        <taxon>Plasmodium (Plasmodium)</taxon>
    </lineage>
</organism>
<dbReference type="InterPro" id="IPR032675">
    <property type="entry name" value="LRR_dom_sf"/>
</dbReference>
<gene>
    <name evidence="11" type="ORF">PGO_144550</name>
</gene>
<dbReference type="GO" id="GO:0005929">
    <property type="term" value="C:cilium"/>
    <property type="evidence" value="ECO:0007669"/>
    <property type="project" value="UniProtKB-SubCell"/>
</dbReference>
<dbReference type="PANTHER" id="PTHR45973">
    <property type="entry name" value="PROTEIN PHOSPHATASE 1 REGULATORY SUBUNIT SDS22-RELATED"/>
    <property type="match status" value="1"/>
</dbReference>
<keyword evidence="5" id="KW-0677">Repeat</keyword>
<evidence type="ECO:0000256" key="2">
    <source>
        <dbReference type="ARBA" id="ARBA00004496"/>
    </source>
</evidence>
<proteinExistence type="inferred from homology"/>
<feature type="coiled-coil region" evidence="9">
    <location>
        <begin position="161"/>
        <end position="224"/>
    </location>
</feature>
<dbReference type="InterPro" id="IPR001611">
    <property type="entry name" value="Leu-rich_rpt"/>
</dbReference>
<dbReference type="OrthoDB" id="10250990at2759"/>
<dbReference type="Proteomes" id="UP000195521">
    <property type="component" value="Unassembled WGS sequence"/>
</dbReference>
<keyword evidence="12" id="KW-1185">Reference proteome</keyword>
<dbReference type="Gene3D" id="3.80.10.10">
    <property type="entry name" value="Ribonuclease Inhibitor"/>
    <property type="match status" value="1"/>
</dbReference>
<dbReference type="Pfam" id="PF23602">
    <property type="entry name" value="CS_DNAAF11_C"/>
    <property type="match status" value="1"/>
</dbReference>
<evidence type="ECO:0000256" key="8">
    <source>
        <dbReference type="ARBA" id="ARBA00049982"/>
    </source>
</evidence>
<dbReference type="AlphaFoldDB" id="A0A1Y1JR00"/>
<keyword evidence="4" id="KW-0433">Leucine-rich repeat</keyword>
<dbReference type="InterPro" id="IPR056496">
    <property type="entry name" value="CS_DNAAF11_C"/>
</dbReference>
<name>A0A1Y1JR00_PLAGO</name>
<dbReference type="RefSeq" id="XP_028546246.1">
    <property type="nucleotide sequence ID" value="XM_028690445.1"/>
</dbReference>
<evidence type="ECO:0000256" key="4">
    <source>
        <dbReference type="ARBA" id="ARBA00022614"/>
    </source>
</evidence>
<keyword evidence="3" id="KW-0963">Cytoplasm</keyword>
<evidence type="ECO:0000256" key="1">
    <source>
        <dbReference type="ARBA" id="ARBA00004138"/>
    </source>
</evidence>
<evidence type="ECO:0000256" key="6">
    <source>
        <dbReference type="ARBA" id="ARBA00023069"/>
    </source>
</evidence>
<dbReference type="PANTHER" id="PTHR45973:SF9">
    <property type="entry name" value="LEUCINE-RICH REPEAT-CONTAINING PROTEIN 46"/>
    <property type="match status" value="1"/>
</dbReference>
<sequence length="441" mass="51459">MKIDLDLIKKKSEHNEGLIEDLEEIALHQLQINKIEFINIHCRNLKILLLQNNLIEKIENLNQLKKLEYLNLAINNITLVENLEGCESLRKLDLTLNFIDISNVEISISNLKKNENLKELYLMGNPCAKWEYLKLFIILHLEHLEVLDGSDILVSDKIRAKQKATTIMLALENEKKNKKKNGSEQNEHYDNINNRKKIYAEIEKEEMERRKNEENKDNNKKEILSLYNDDGDIRQCNEGHYKFMFDEYSSNKYTFLKLFLPKYLCNSLIKIDINVNYIRCIIKNKLFQLKLNDSILTDLSKISRKKYTGELHIKMRKKNYKKNKIFEKDYLQEGDSNKNGDFSPDICHLLPSSGSRFGLNLDTSISDSSNSDSSSSDSSNSSFFKKEYPTYPFKKRNTPQSTLTLPNARDGNFFLEEKQTKYSSSLMKGIPLLEKISKRGP</sequence>
<evidence type="ECO:0000259" key="10">
    <source>
        <dbReference type="Pfam" id="PF23602"/>
    </source>
</evidence>
<comment type="caution">
    <text evidence="11">The sequence shown here is derived from an EMBL/GenBank/DDBJ whole genome shotgun (WGS) entry which is preliminary data.</text>
</comment>
<dbReference type="EMBL" id="BDQF01000015">
    <property type="protein sequence ID" value="GAW83657.1"/>
    <property type="molecule type" value="Genomic_DNA"/>
</dbReference>
<dbReference type="GO" id="GO:0005737">
    <property type="term" value="C:cytoplasm"/>
    <property type="evidence" value="ECO:0007669"/>
    <property type="project" value="UniProtKB-SubCell"/>
</dbReference>
<evidence type="ECO:0000256" key="3">
    <source>
        <dbReference type="ARBA" id="ARBA00022490"/>
    </source>
</evidence>
<keyword evidence="7" id="KW-0966">Cell projection</keyword>
<evidence type="ECO:0000256" key="7">
    <source>
        <dbReference type="ARBA" id="ARBA00023273"/>
    </source>
</evidence>
<comment type="subcellular location">
    <subcellularLocation>
        <location evidence="1">Cell projection</location>
        <location evidence="1">Cilium</location>
    </subcellularLocation>
    <subcellularLocation>
        <location evidence="2">Cytoplasm</location>
    </subcellularLocation>
</comment>
<evidence type="ECO:0000313" key="11">
    <source>
        <dbReference type="EMBL" id="GAW83657.1"/>
    </source>
</evidence>
<dbReference type="PROSITE" id="PS51450">
    <property type="entry name" value="LRR"/>
    <property type="match status" value="2"/>
</dbReference>
<dbReference type="OMA" id="QHRAVIV"/>
<reference evidence="12" key="1">
    <citation type="submission" date="2017-04" db="EMBL/GenBank/DDBJ databases">
        <title>Plasmodium gonderi genome.</title>
        <authorList>
            <person name="Arisue N."/>
            <person name="Honma H."/>
            <person name="Kawai S."/>
            <person name="Tougan T."/>
            <person name="Tanabe K."/>
            <person name="Horii T."/>
        </authorList>
    </citation>
    <scope>NUCLEOTIDE SEQUENCE [LARGE SCALE GENOMIC DNA]</scope>
    <source>
        <strain evidence="12">ATCC 30045</strain>
    </source>
</reference>
<keyword evidence="6" id="KW-0969">Cilium</keyword>
<evidence type="ECO:0000256" key="9">
    <source>
        <dbReference type="SAM" id="Coils"/>
    </source>
</evidence>
<comment type="similarity">
    <text evidence="8">Belongs to the tilB family.</text>
</comment>
<dbReference type="InterPro" id="IPR050576">
    <property type="entry name" value="Cilia_flagella_integrity"/>
</dbReference>
<dbReference type="GeneID" id="39750403"/>
<evidence type="ECO:0000313" key="12">
    <source>
        <dbReference type="Proteomes" id="UP000195521"/>
    </source>
</evidence>
<accession>A0A1Y1JR00</accession>
<protein>
    <recommendedName>
        <fullName evidence="10">Dynein axonemal assembly factor 11-like CS domain-containing protein</fullName>
    </recommendedName>
</protein>
<evidence type="ECO:0000256" key="5">
    <source>
        <dbReference type="ARBA" id="ARBA00022737"/>
    </source>
</evidence>
<dbReference type="FunFam" id="3.80.10.10:FF:000052">
    <property type="entry name" value="Leucine rich repeat containing 6"/>
    <property type="match status" value="1"/>
</dbReference>